<dbReference type="Pfam" id="PF22833">
    <property type="entry name" value="C5orf34_2nd"/>
    <property type="match status" value="1"/>
</dbReference>
<dbReference type="InterPro" id="IPR053899">
    <property type="entry name" value="C5orf34-like_2nd"/>
</dbReference>
<name>A0A1S3KG27_LINAN</name>
<evidence type="ECO:0000259" key="4">
    <source>
        <dbReference type="Pfam" id="PF22834"/>
    </source>
</evidence>
<dbReference type="RefSeq" id="XP_013421186.1">
    <property type="nucleotide sequence ID" value="XM_013565732.1"/>
</dbReference>
<dbReference type="InterPro" id="IPR027830">
    <property type="entry name" value="C5orf34-like_N"/>
</dbReference>
<feature type="domain" description="C5orf34-like C-terminal" evidence="1">
    <location>
        <begin position="497"/>
        <end position="612"/>
    </location>
</feature>
<evidence type="ECO:0000313" key="5">
    <source>
        <dbReference type="Proteomes" id="UP000085678"/>
    </source>
</evidence>
<evidence type="ECO:0000259" key="1">
    <source>
        <dbReference type="Pfam" id="PF15016"/>
    </source>
</evidence>
<evidence type="ECO:0000259" key="2">
    <source>
        <dbReference type="Pfam" id="PF15025"/>
    </source>
</evidence>
<dbReference type="InterPro" id="IPR053900">
    <property type="entry name" value="C5orf34-like_dom"/>
</dbReference>
<dbReference type="InterPro" id="IPR027865">
    <property type="entry name" value="C5orf34-like_C"/>
</dbReference>
<evidence type="ECO:0000313" key="6">
    <source>
        <dbReference type="RefSeq" id="XP_013421186.1"/>
    </source>
</evidence>
<organism evidence="5 6">
    <name type="scientific">Lingula anatina</name>
    <name type="common">Brachiopod</name>
    <name type="synonym">Lingula unguis</name>
    <dbReference type="NCBI Taxonomy" id="7574"/>
    <lineage>
        <taxon>Eukaryota</taxon>
        <taxon>Metazoa</taxon>
        <taxon>Spiralia</taxon>
        <taxon>Lophotrochozoa</taxon>
        <taxon>Brachiopoda</taxon>
        <taxon>Linguliformea</taxon>
        <taxon>Lingulata</taxon>
        <taxon>Lingulida</taxon>
        <taxon>Linguloidea</taxon>
        <taxon>Lingulidae</taxon>
        <taxon>Lingula</taxon>
    </lineage>
</organism>
<dbReference type="Proteomes" id="UP000085678">
    <property type="component" value="Unplaced"/>
</dbReference>
<feature type="domain" description="C5orf34-like N-terminal" evidence="2">
    <location>
        <begin position="8"/>
        <end position="77"/>
    </location>
</feature>
<feature type="domain" description="C5orf34-like second" evidence="3">
    <location>
        <begin position="121"/>
        <end position="254"/>
    </location>
</feature>
<dbReference type="AlphaFoldDB" id="A0A1S3KG27"/>
<gene>
    <name evidence="6" type="primary">LOC106181364</name>
</gene>
<evidence type="ECO:0000259" key="3">
    <source>
        <dbReference type="Pfam" id="PF22833"/>
    </source>
</evidence>
<dbReference type="Pfam" id="PF15025">
    <property type="entry name" value="C5orf34-like_N"/>
    <property type="match status" value="1"/>
</dbReference>
<dbReference type="GeneID" id="106181364"/>
<accession>A0A1S3KG27</accession>
<feature type="domain" description="C5orf34-like" evidence="4">
    <location>
        <begin position="382"/>
        <end position="464"/>
    </location>
</feature>
<protein>
    <submittedName>
        <fullName evidence="6">Uncharacterized protein C5orf34 homolog</fullName>
    </submittedName>
</protein>
<dbReference type="Pfam" id="PF22834">
    <property type="entry name" value="Polo_box_4"/>
    <property type="match status" value="1"/>
</dbReference>
<dbReference type="OrthoDB" id="75908at2759"/>
<proteinExistence type="predicted"/>
<dbReference type="InParanoid" id="A0A1S3KG27"/>
<dbReference type="STRING" id="7574.A0A1S3KG27"/>
<dbReference type="KEGG" id="lak:106181364"/>
<keyword evidence="5" id="KW-1185">Reference proteome</keyword>
<reference evidence="6" key="1">
    <citation type="submission" date="2025-08" db="UniProtKB">
        <authorList>
            <consortium name="RefSeq"/>
        </authorList>
    </citation>
    <scope>IDENTIFICATION</scope>
    <source>
        <tissue evidence="6">Gonads</tissue>
    </source>
</reference>
<dbReference type="InterPro" id="IPR053901">
    <property type="entry name" value="C5orf34-like"/>
</dbReference>
<sequence>MSAAATQFVLYSNDAVEVMYTDGCKLQMSPCGSAFVHDQPPGHGQHTLHGIRRIQQRCIYVTSEFREKVLAALEFRNRFAERPYLCRELIARENILSLHADIVEVSWSSTIESIQWTLLDSGSVKVIADEEFSHLVLSSHGQDFTVHFLAKLSQKRPRQLTESLEMSRSLLQDGYKADNKDGHQGNNRAPSRVEYMTASPELNKRSISVMDEPDGNDTLAHGEAGKSKWDYVWMSQHFSLKNYPECWRQPLKLAEQIWHRSLKKDDDSREGAHSSGESDGDIHNDNCTCQLMKDSADADITQKGCKFGKKSLGSGEKVNYKANMCSCRSQNRSWLESQYVYKLKSSLPHSLPSNCSALHLHKWKAADAPLVNLDLGAFWSKVKVACIGGVVYRCLYSPSPCIEIYPGDGSLLRSQGAAGVFFTQYIYKEGKVEERVHSVKTPPPDTAFARYSVRRLIRAGAQLLNSVLQDSLSLSGGQENCCWKETPKMDKIYEPLSTVLLEEAQVDGIGRFLAYSDGRIRITFTDRTCLNMLCDFSRRVNVCKKHSPDKVGQMVEPSRHPSASLMYRGRPSELVPGLCRLLLPSGVYKTVPAAQPGNYAKYVRVAEEWAEWVNTLPGERQDFYKDTVYDPVKQRSIQSELKKIQCFNYILENSHPFTHLKIDNQGRRHPESQVTSHVTSHVTVSGQQENWSGGGSLTKHMDMETSVRMALQRSKQALQDIDNILASKPKILH</sequence>
<dbReference type="Pfam" id="PF15016">
    <property type="entry name" value="C5orf34_C"/>
    <property type="match status" value="1"/>
</dbReference>
<dbReference type="PANTHER" id="PTHR34531">
    <property type="entry name" value="ZGC:153352"/>
    <property type="match status" value="1"/>
</dbReference>
<dbReference type="PANTHER" id="PTHR34531:SF1">
    <property type="entry name" value="CHROMOSOME 5 OPEN READING FRAME 34"/>
    <property type="match status" value="1"/>
</dbReference>